<organism evidence="2 3">
    <name type="scientific">Paramuricea clavata</name>
    <name type="common">Red gorgonian</name>
    <name type="synonym">Violescent sea-whip</name>
    <dbReference type="NCBI Taxonomy" id="317549"/>
    <lineage>
        <taxon>Eukaryota</taxon>
        <taxon>Metazoa</taxon>
        <taxon>Cnidaria</taxon>
        <taxon>Anthozoa</taxon>
        <taxon>Octocorallia</taxon>
        <taxon>Malacalcyonacea</taxon>
        <taxon>Plexauridae</taxon>
        <taxon>Paramuricea</taxon>
    </lineage>
</organism>
<keyword evidence="3" id="KW-1185">Reference proteome</keyword>
<dbReference type="Proteomes" id="UP001152795">
    <property type="component" value="Unassembled WGS sequence"/>
</dbReference>
<dbReference type="InterPro" id="IPR002052">
    <property type="entry name" value="DNA_methylase_N6_adenine_CS"/>
</dbReference>
<keyword evidence="2" id="KW-0489">Methyltransferase</keyword>
<name>A0A7D9L4R3_PARCT</name>
<dbReference type="GO" id="GO:0003676">
    <property type="term" value="F:nucleic acid binding"/>
    <property type="evidence" value="ECO:0007669"/>
    <property type="project" value="InterPro"/>
</dbReference>
<keyword evidence="2" id="KW-0808">Transferase</keyword>
<dbReference type="OrthoDB" id="61116at2759"/>
<accession>A0A7D9L4R3</accession>
<comment type="similarity">
    <text evidence="1">Belongs to the MT-A70-like family.</text>
</comment>
<evidence type="ECO:0000256" key="1">
    <source>
        <dbReference type="PROSITE-ProRule" id="PRU00489"/>
    </source>
</evidence>
<dbReference type="PANTHER" id="PTHR12829">
    <property type="entry name" value="N6-ADENOSINE-METHYLTRANSFERASE"/>
    <property type="match status" value="1"/>
</dbReference>
<comment type="caution">
    <text evidence="2">The sequence shown here is derived from an EMBL/GenBank/DDBJ whole genome shotgun (WGS) entry which is preliminary data.</text>
</comment>
<proteinExistence type="inferred from homology"/>
<dbReference type="GO" id="GO:0008168">
    <property type="term" value="F:methyltransferase activity"/>
    <property type="evidence" value="ECO:0007669"/>
    <property type="project" value="UniProtKB-KW"/>
</dbReference>
<dbReference type="Pfam" id="PF05063">
    <property type="entry name" value="MT-A70"/>
    <property type="match status" value="1"/>
</dbReference>
<evidence type="ECO:0000313" key="3">
    <source>
        <dbReference type="Proteomes" id="UP001152795"/>
    </source>
</evidence>
<dbReference type="EMBL" id="CACRXK020012624">
    <property type="protein sequence ID" value="CAB4023680.1"/>
    <property type="molecule type" value="Genomic_DNA"/>
</dbReference>
<dbReference type="GO" id="GO:0005634">
    <property type="term" value="C:nucleus"/>
    <property type="evidence" value="ECO:0007669"/>
    <property type="project" value="TreeGrafter"/>
</dbReference>
<dbReference type="PROSITE" id="PS51143">
    <property type="entry name" value="MT_A70"/>
    <property type="match status" value="1"/>
</dbReference>
<protein>
    <submittedName>
        <fullName evidence="2">Methyltransferase 4 isoform X1</fullName>
    </submittedName>
</protein>
<sequence>MTVELKCSSGYLVDHKRSISTGCGSLPYTSIKNVFNTQEPYGQSKSKFTCPNPYENELNDSLPKKKKRKRRLPPNSGEIAALEHHGKIREKILCGIELLSKFDKWNEYFNLNIPEEKGITAGSGCLQASFHNNDFLEAVSTNVLYRHQSTLYPADDDSYKSTDVVNRLVSNEKDDSMLMSIDVATYILPSNSKFFLSDFAYFCKYFVQETGCTKYNMIVIDPPWENKSVKRGAKYSSLPLWEIKKIPVPEMACDKALVVVWVTNKQKYRKFVIEELFPSWSCNLIGEWYWVKLTRKGEMVFDLESTHKKPYEPLIIGQFEIFSDGNSSSGFSAVTKQCGDKSEVLSENESEKNKDQKFSETMIPENQIICSVPCSLHSRKPPLNDIFREYLPQDAACIELFARNLLSNWTSWGNEVRSKIVRFKNWQNSYFSTLV</sequence>
<dbReference type="PANTHER" id="PTHR12829:SF4">
    <property type="entry name" value="N(6)-ADENINE-SPECIFIC METHYLTRANSFERASE METTL4"/>
    <property type="match status" value="1"/>
</dbReference>
<evidence type="ECO:0000313" key="2">
    <source>
        <dbReference type="EMBL" id="CAB4023680.1"/>
    </source>
</evidence>
<dbReference type="PROSITE" id="PS00092">
    <property type="entry name" value="N6_MTASE"/>
    <property type="match status" value="1"/>
</dbReference>
<reference evidence="2" key="1">
    <citation type="submission" date="2020-04" db="EMBL/GenBank/DDBJ databases">
        <authorList>
            <person name="Alioto T."/>
            <person name="Alioto T."/>
            <person name="Gomez Garrido J."/>
        </authorList>
    </citation>
    <scope>NUCLEOTIDE SEQUENCE</scope>
    <source>
        <strain evidence="2">A484AB</strain>
    </source>
</reference>
<gene>
    <name evidence="2" type="ORF">PACLA_8A003325</name>
</gene>
<dbReference type="AlphaFoldDB" id="A0A7D9L4R3"/>
<dbReference type="GO" id="GO:0032259">
    <property type="term" value="P:methylation"/>
    <property type="evidence" value="ECO:0007669"/>
    <property type="project" value="UniProtKB-KW"/>
</dbReference>
<dbReference type="InterPro" id="IPR007757">
    <property type="entry name" value="MT-A70-like"/>
</dbReference>